<dbReference type="SFLD" id="SFLDG01205">
    <property type="entry name" value="AMPS.1"/>
    <property type="match status" value="1"/>
</dbReference>
<evidence type="ECO:0000313" key="9">
    <source>
        <dbReference type="Proteomes" id="UP000076502"/>
    </source>
</evidence>
<dbReference type="GO" id="GO:0004364">
    <property type="term" value="F:glutathione transferase activity"/>
    <property type="evidence" value="ECO:0007669"/>
    <property type="project" value="UniProtKB-EC"/>
</dbReference>
<dbReference type="FunFam" id="3.40.30.10:FF:000035">
    <property type="entry name" value="hematopoietic prostaglandin D synthase"/>
    <property type="match status" value="1"/>
</dbReference>
<dbReference type="Proteomes" id="UP000076502">
    <property type="component" value="Unassembled WGS sequence"/>
</dbReference>
<dbReference type="OMA" id="VYFNVMG"/>
<comment type="similarity">
    <text evidence="4">Belongs to the GST superfamily. Sigma family.</text>
</comment>
<dbReference type="InterPro" id="IPR040079">
    <property type="entry name" value="Glutathione_S-Trfase"/>
</dbReference>
<dbReference type="PANTHER" id="PTHR11571">
    <property type="entry name" value="GLUTATHIONE S-TRANSFERASE"/>
    <property type="match status" value="1"/>
</dbReference>
<evidence type="ECO:0000256" key="5">
    <source>
        <dbReference type="ARBA" id="ARBA00047960"/>
    </source>
</evidence>
<evidence type="ECO:0000256" key="3">
    <source>
        <dbReference type="ARBA" id="ARBA00022679"/>
    </source>
</evidence>
<dbReference type="SUPFAM" id="SSF52833">
    <property type="entry name" value="Thioredoxin-like"/>
    <property type="match status" value="1"/>
</dbReference>
<dbReference type="GO" id="GO:0006749">
    <property type="term" value="P:glutathione metabolic process"/>
    <property type="evidence" value="ECO:0007669"/>
    <property type="project" value="TreeGrafter"/>
</dbReference>
<dbReference type="InterPro" id="IPR036249">
    <property type="entry name" value="Thioredoxin-like_sf"/>
</dbReference>
<dbReference type="CDD" id="cd03039">
    <property type="entry name" value="GST_N_Sigma_like"/>
    <property type="match status" value="1"/>
</dbReference>
<dbReference type="InterPro" id="IPR004046">
    <property type="entry name" value="GST_C"/>
</dbReference>
<protein>
    <recommendedName>
        <fullName evidence="2">glutathione transferase</fullName>
        <ecNumber evidence="2">2.5.1.18</ecNumber>
    </recommendedName>
</protein>
<dbReference type="Pfam" id="PF02798">
    <property type="entry name" value="GST_N"/>
    <property type="match status" value="1"/>
</dbReference>
<dbReference type="Gene3D" id="3.40.30.10">
    <property type="entry name" value="Glutaredoxin"/>
    <property type="match status" value="1"/>
</dbReference>
<feature type="domain" description="GST N-terminal" evidence="6">
    <location>
        <begin position="2"/>
        <end position="81"/>
    </location>
</feature>
<evidence type="ECO:0000256" key="2">
    <source>
        <dbReference type="ARBA" id="ARBA00012452"/>
    </source>
</evidence>
<dbReference type="InterPro" id="IPR050213">
    <property type="entry name" value="GST_superfamily"/>
</dbReference>
<dbReference type="Gene3D" id="1.20.1050.10">
    <property type="match status" value="1"/>
</dbReference>
<dbReference type="GO" id="GO:0004602">
    <property type="term" value="F:glutathione peroxidase activity"/>
    <property type="evidence" value="ECO:0007669"/>
    <property type="project" value="UniProtKB-ARBA"/>
</dbReference>
<dbReference type="EC" id="2.5.1.18" evidence="2"/>
<dbReference type="STRING" id="178035.A0A154NWB8"/>
<evidence type="ECO:0000256" key="1">
    <source>
        <dbReference type="ARBA" id="ARBA00011738"/>
    </source>
</evidence>
<dbReference type="CDD" id="cd03192">
    <property type="entry name" value="GST_C_Sigma_like"/>
    <property type="match status" value="1"/>
</dbReference>
<evidence type="ECO:0000259" key="6">
    <source>
        <dbReference type="PROSITE" id="PS50404"/>
    </source>
</evidence>
<dbReference type="InterPro" id="IPR010987">
    <property type="entry name" value="Glutathione-S-Trfase_C-like"/>
</dbReference>
<dbReference type="AlphaFoldDB" id="A0A154NWB8"/>
<accession>A0A154NWB8</accession>
<gene>
    <name evidence="8" type="ORF">WN55_01226</name>
</gene>
<dbReference type="PROSITE" id="PS50405">
    <property type="entry name" value="GST_CTER"/>
    <property type="match status" value="1"/>
</dbReference>
<reference evidence="8 9" key="1">
    <citation type="submission" date="2015-07" db="EMBL/GenBank/DDBJ databases">
        <title>The genome of Dufourea novaeangliae.</title>
        <authorList>
            <person name="Pan H."/>
            <person name="Kapheim K."/>
        </authorList>
    </citation>
    <scope>NUCLEOTIDE SEQUENCE [LARGE SCALE GENOMIC DNA]</scope>
    <source>
        <strain evidence="8">0120121106</strain>
        <tissue evidence="8">Whole body</tissue>
    </source>
</reference>
<proteinExistence type="inferred from homology"/>
<dbReference type="PROSITE" id="PS50404">
    <property type="entry name" value="GST_NTER"/>
    <property type="match status" value="1"/>
</dbReference>
<dbReference type="Pfam" id="PF14497">
    <property type="entry name" value="GST_C_3"/>
    <property type="match status" value="1"/>
</dbReference>
<keyword evidence="9" id="KW-1185">Reference proteome</keyword>
<evidence type="ECO:0000259" key="7">
    <source>
        <dbReference type="PROSITE" id="PS50405"/>
    </source>
</evidence>
<dbReference type="SFLD" id="SFLDS00019">
    <property type="entry name" value="Glutathione_Transferase_(cytos"/>
    <property type="match status" value="1"/>
</dbReference>
<name>A0A154NWB8_DUFNO</name>
<dbReference type="InterPro" id="IPR004045">
    <property type="entry name" value="Glutathione_S-Trfase_N"/>
</dbReference>
<dbReference type="SFLD" id="SFLDG00363">
    <property type="entry name" value="AMPS_(cytGST):_Alpha-__Mu-__Pi"/>
    <property type="match status" value="1"/>
</dbReference>
<dbReference type="OrthoDB" id="414243at2759"/>
<comment type="catalytic activity">
    <reaction evidence="5">
        <text>RX + glutathione = an S-substituted glutathione + a halide anion + H(+)</text>
        <dbReference type="Rhea" id="RHEA:16437"/>
        <dbReference type="ChEBI" id="CHEBI:15378"/>
        <dbReference type="ChEBI" id="CHEBI:16042"/>
        <dbReference type="ChEBI" id="CHEBI:17792"/>
        <dbReference type="ChEBI" id="CHEBI:57925"/>
        <dbReference type="ChEBI" id="CHEBI:90779"/>
        <dbReference type="EC" id="2.5.1.18"/>
    </reaction>
</comment>
<dbReference type="EMBL" id="KQ434773">
    <property type="protein sequence ID" value="KZC03966.1"/>
    <property type="molecule type" value="Genomic_DNA"/>
</dbReference>
<feature type="domain" description="GST C-terminal" evidence="7">
    <location>
        <begin position="83"/>
        <end position="194"/>
    </location>
</feature>
<keyword evidence="3 8" id="KW-0808">Transferase</keyword>
<dbReference type="FunFam" id="1.20.1050.10:FF:000030">
    <property type="entry name" value="Glutathione S-transferase S1"/>
    <property type="match status" value="1"/>
</dbReference>
<evidence type="ECO:0000256" key="4">
    <source>
        <dbReference type="ARBA" id="ARBA00038317"/>
    </source>
</evidence>
<dbReference type="PANTHER" id="PTHR11571:SF224">
    <property type="entry name" value="HEMATOPOIETIC PROSTAGLANDIN D SYNTHASE"/>
    <property type="match status" value="1"/>
</dbReference>
<evidence type="ECO:0000313" key="8">
    <source>
        <dbReference type="EMBL" id="KZC03966.1"/>
    </source>
</evidence>
<comment type="subunit">
    <text evidence="1">Homodimer.</text>
</comment>
<organism evidence="8 9">
    <name type="scientific">Dufourea novaeangliae</name>
    <name type="common">Sweat bee</name>
    <dbReference type="NCBI Taxonomy" id="178035"/>
    <lineage>
        <taxon>Eukaryota</taxon>
        <taxon>Metazoa</taxon>
        <taxon>Ecdysozoa</taxon>
        <taxon>Arthropoda</taxon>
        <taxon>Hexapoda</taxon>
        <taxon>Insecta</taxon>
        <taxon>Pterygota</taxon>
        <taxon>Neoptera</taxon>
        <taxon>Endopterygota</taxon>
        <taxon>Hymenoptera</taxon>
        <taxon>Apocrita</taxon>
        <taxon>Aculeata</taxon>
        <taxon>Apoidea</taxon>
        <taxon>Anthophila</taxon>
        <taxon>Halictidae</taxon>
        <taxon>Rophitinae</taxon>
        <taxon>Dufourea</taxon>
    </lineage>
</organism>
<dbReference type="SUPFAM" id="SSF47616">
    <property type="entry name" value="GST C-terminal domain-like"/>
    <property type="match status" value="1"/>
</dbReference>
<dbReference type="InterPro" id="IPR036282">
    <property type="entry name" value="Glutathione-S-Trfase_C_sf"/>
</dbReference>
<sequence length="194" mass="22172">MTGYKLVYFNVMGLAEPIRFLLSYGGIDFEDVRLDHSSAEWVNLKPKTPFGQLPTLEIDGKVYSQTLPICQYLAKQFNLRGKTDLDNLQIDAIANALHDFRRLVISSYYRETDPILKAKKKTEVFTQVIPSYLKKLEELAKNNGGYLYGGELSYADLFFVAISDAINTAYESDITKDILPKIQAWVEKRPNLKF</sequence>